<gene>
    <name evidence="2" type="ORF">Syun_027919</name>
</gene>
<feature type="compositionally biased region" description="Basic and acidic residues" evidence="1">
    <location>
        <begin position="290"/>
        <end position="308"/>
    </location>
</feature>
<comment type="caution">
    <text evidence="2">The sequence shown here is derived from an EMBL/GenBank/DDBJ whole genome shotgun (WGS) entry which is preliminary data.</text>
</comment>
<proteinExistence type="predicted"/>
<name>A0AAP0ENQ9_9MAGN</name>
<dbReference type="AlphaFoldDB" id="A0AAP0ENQ9"/>
<feature type="region of interest" description="Disordered" evidence="1">
    <location>
        <begin position="283"/>
        <end position="326"/>
    </location>
</feature>
<keyword evidence="3" id="KW-1185">Reference proteome</keyword>
<dbReference type="Proteomes" id="UP001420932">
    <property type="component" value="Unassembled WGS sequence"/>
</dbReference>
<evidence type="ECO:0000313" key="3">
    <source>
        <dbReference type="Proteomes" id="UP001420932"/>
    </source>
</evidence>
<dbReference type="PANTHER" id="PTHR36056:SF1">
    <property type="entry name" value="PROTEIN, PUTATIVE-RELATED"/>
    <property type="match status" value="1"/>
</dbReference>
<organism evidence="2 3">
    <name type="scientific">Stephania yunnanensis</name>
    <dbReference type="NCBI Taxonomy" id="152371"/>
    <lineage>
        <taxon>Eukaryota</taxon>
        <taxon>Viridiplantae</taxon>
        <taxon>Streptophyta</taxon>
        <taxon>Embryophyta</taxon>
        <taxon>Tracheophyta</taxon>
        <taxon>Spermatophyta</taxon>
        <taxon>Magnoliopsida</taxon>
        <taxon>Ranunculales</taxon>
        <taxon>Menispermaceae</taxon>
        <taxon>Menispermoideae</taxon>
        <taxon>Cissampelideae</taxon>
        <taxon>Stephania</taxon>
    </lineage>
</organism>
<evidence type="ECO:0000313" key="2">
    <source>
        <dbReference type="EMBL" id="KAK9093008.1"/>
    </source>
</evidence>
<accession>A0AAP0ENQ9</accession>
<protein>
    <submittedName>
        <fullName evidence="2">Uncharacterized protein</fullName>
    </submittedName>
</protein>
<sequence>MEAAAGSSRYDFDQAASFLAQNAVDWAPLVSEEDREVMDVFSVEDVERIRGFPKLGLPSAEAVHSTMEGFPSHITGTSVLPDAQDGYGLMISELLGTNISNCSTVLAEIAGLHTNISLHNETGILGDDDPIYLSLGEIPIKLNVSMPMNVVLTSAHQSSPVLCAGMSRLQELALSLALKCLSFDFVGTSLDESSEEFGTVCLEASSGGYFKPVNLFRLLCNCKTALYLLDIMYQQMSQQLAKRLYNEKVAELIGFQRCMHSCLEYLEAVPWVGDEHPKGVVGGGAGDRAGSFKDPESTQNEPRLKDPETTLNKPQGIGILKDPESTQNELRGIGSKYVKVEEYRVRLHN</sequence>
<dbReference type="PANTHER" id="PTHR36056">
    <property type="entry name" value="PROTEIN, PUTATIVE-RELATED"/>
    <property type="match status" value="1"/>
</dbReference>
<dbReference type="InterPro" id="IPR040276">
    <property type="entry name" value="At4g26450-like"/>
</dbReference>
<reference evidence="2 3" key="1">
    <citation type="submission" date="2024-01" db="EMBL/GenBank/DDBJ databases">
        <title>Genome assemblies of Stephania.</title>
        <authorList>
            <person name="Yang L."/>
        </authorList>
    </citation>
    <scope>NUCLEOTIDE SEQUENCE [LARGE SCALE GENOMIC DNA]</scope>
    <source>
        <strain evidence="2">YNDBR</strain>
        <tissue evidence="2">Leaf</tissue>
    </source>
</reference>
<dbReference type="EMBL" id="JBBNAF010000012">
    <property type="protein sequence ID" value="KAK9093008.1"/>
    <property type="molecule type" value="Genomic_DNA"/>
</dbReference>
<evidence type="ECO:0000256" key="1">
    <source>
        <dbReference type="SAM" id="MobiDB-lite"/>
    </source>
</evidence>